<reference evidence="1" key="1">
    <citation type="submission" date="2022-03" db="EMBL/GenBank/DDBJ databases">
        <authorList>
            <person name="Tunstrom K."/>
        </authorList>
    </citation>
    <scope>NUCLEOTIDE SEQUENCE</scope>
</reference>
<accession>A0AAU9UK73</accession>
<comment type="caution">
    <text evidence="1">The sequence shown here is derived from an EMBL/GenBank/DDBJ whole genome shotgun (WGS) entry which is preliminary data.</text>
</comment>
<organism evidence="1 2">
    <name type="scientific">Euphydryas editha</name>
    <name type="common">Edith's checkerspot</name>
    <dbReference type="NCBI Taxonomy" id="104508"/>
    <lineage>
        <taxon>Eukaryota</taxon>
        <taxon>Metazoa</taxon>
        <taxon>Ecdysozoa</taxon>
        <taxon>Arthropoda</taxon>
        <taxon>Hexapoda</taxon>
        <taxon>Insecta</taxon>
        <taxon>Pterygota</taxon>
        <taxon>Neoptera</taxon>
        <taxon>Endopterygota</taxon>
        <taxon>Lepidoptera</taxon>
        <taxon>Glossata</taxon>
        <taxon>Ditrysia</taxon>
        <taxon>Papilionoidea</taxon>
        <taxon>Nymphalidae</taxon>
        <taxon>Nymphalinae</taxon>
        <taxon>Euphydryas</taxon>
    </lineage>
</organism>
<dbReference type="AlphaFoldDB" id="A0AAU9UK73"/>
<protein>
    <submittedName>
        <fullName evidence="1">Uncharacterized protein</fullName>
    </submittedName>
</protein>
<dbReference type="Proteomes" id="UP001153954">
    <property type="component" value="Unassembled WGS sequence"/>
</dbReference>
<dbReference type="EMBL" id="CAKOGL010000022">
    <property type="protein sequence ID" value="CAH2099538.1"/>
    <property type="molecule type" value="Genomic_DNA"/>
</dbReference>
<proteinExistence type="predicted"/>
<evidence type="ECO:0000313" key="1">
    <source>
        <dbReference type="EMBL" id="CAH2099538.1"/>
    </source>
</evidence>
<sequence>MGTKAIESAIQNLTKIVIGLQNKVTSLEKTILDQNSLINKLITGNGNVCVPENTKIIGEEERIMTDRMNDQMKSEISAPTGKTKIVTSTSTSVSASASPCTSDWRERELLNIAPMDNMHRDAILGDFNLYSCSSQVCNYFEYFVAFCELIQCNTVPNCTGRQLDLVLSGRNNGGVAVVAADEALQPVDAHHPPLAVTVTIAASTAKSAHSDSPHHQQNSTSSCSVHDWSDIYNIMDPDTVLDNFYNKIYGVLAECVPLKNDKQEINPRAHSAASPVPY</sequence>
<evidence type="ECO:0000313" key="2">
    <source>
        <dbReference type="Proteomes" id="UP001153954"/>
    </source>
</evidence>
<name>A0AAU9UK73_EUPED</name>
<keyword evidence="2" id="KW-1185">Reference proteome</keyword>
<gene>
    <name evidence="1" type="ORF">EEDITHA_LOCUS14498</name>
</gene>